<proteinExistence type="predicted"/>
<sequence length="3613" mass="431045">MYKKKSINFKEIKKRFYSLSVKKKYIFFSELFSSVHSLNQQKLTQVFFSFKSTESFNLKKSTFRLKASKVNLEYNLTKTSKTSKISKISIDWHSKDLLRKNDLGIWFYNCFQPFSTRKYWWILLPSQTLLFRLRWETMSKLKLSNQTQQTNLYDSSFDSLNWFNEKPLYIYWILPFFGCLNIISFSFLQEIKCISPIFETSKSLSDLHAFLSTSETLAPKTLLLSWETLNYLTYKKNLLDLSGKFIQKINYYHDSIIYQVSPTWFNYFQEHYIATYSDRNIYDPILENYQVAQQNITIKNKKYLNHINTKNFSDLYIQKNNHYNNKIEYQKIQKIEFWWNQEMFTQKNSFELLPFKLLTREKQIMNISDSSQKSSLLKILRPVLKNDSNLTILEFLKSDYIWNNFVYQKSQIKWCWHTLSMNKNPFVRKYSKLIYNNFSLSGLFFKNDETSLINQFNFIKNNLLESSQKNAFSKTKLNESNLLKFVGFDNFNFSNLFFDEFAQKLLLGNITLPLNYLSSTLLDKKLSEFDFYDFYFRVNFNHLKKNYKRSNFVFKKSQDLMALKIDENLFNASKLKKFYLNTNLIGIHSTNLIPNQNYFYNNKLKIDINKKNPQNRFQKSIELHQIHKNLEFLNHLLELDNKFTKLLNNSISKTSFSSQKLNRKNFFLTTKKKSKLGNVFNDYLKASILSDYLYSKFYLNLISNINYTFSGAKLLKQSILKLNFPILMSGYFSPETSIYSKQINFSENFLSTPLKVLKTRDSKKIKRSKGFLKLTIPPQVLIYDKIDNLYFQSFDFKNKKLNTKILLNSNLNQKKEHILKLSLKKLIKLIEKPLLVKDESFQFKSLNTGNLLLSKDFLAIKKSSDFIIKLQKLNEKSLKLKNKFVKRKDSQFQLVNRDLYKFTGLVNQSSLPLLSFKYRGNWSFYWNYFKTFYGSSFLLKPFNGIIYSSNFIPLLNTGFKKIKMTHILPGNNFLFEKWHPRKKEGFFYKRINKFNLKKIKSFPFSDRISKVDSSKRQFNIMVELLWGFRSKYKLEEVLQYQKSKYYQSKKAQQTTIDQNENQLNNNSKMTLQTVTKTLIKRKRYKKLIRFEVLSSWLRDVLYLRKISRKVSFAKKDLYLLNISKLFQKKNKSCFNNKFFNRKIFLKKLFVGSNLEQIQSLSLTQKNSFIKTKKSVLNQKYFEKLNVKLRNDRLIDRFKIQNTEKSFFVDQKVDKKSVASRIHSKKILLLMKNLLPLKNLNSDIQGFVWNMNRQKYFLKTNFLQQNLVSKLKKKNRIRGFRSLKTYSKMSFNPLIINHNSYLTVYNGFADFNSPKINKIYLNSVTNRILNLNSINNNFFFNILYFKDMQSTLLKDLNNYLINFINNISNHFKMNKKLKKNIFTQNSKIFLSQKLENQMFVEKFSHNKDKPDSLPFNQLSLRKNFITKLVPKNSSQSIFDFKQNKKKNYYLNLYTTTKSSYRIFENSKKLIHILRPKKISNNSFVKQKSIKLFKKNLIDCYKINLKNNWINKVYKTGFTIKTTLPNRKNLYESTKIKLMKNKNRLNPLTPIIMKFKNFSASFVIWRNNFKLRRDYLLLSYIYLDYVGALINEFINNCLQFLNQRIFFANQKSKFILLNNLNNFKIEKRQTNFPDFQQTKKADQTYSIFPFFHEYHYFYSQFYKNNLIKPKWSFLLLNHLKNQHTSLYEKLLEKNNTGKLYNTYFSTSKPIQSTSHKLEKNSSILDPRLVTNKEKKILQKNQIISFINLDSKVESLNPTNSGEINPSISFYRSILDSYNTNFEYSNLLLENKTKYIPIMDSSVNNNLYIKYQNQNLIKKILFMEKQKKFHNFFVSYLRPLINLNGNNNKTNKISFIQLKNQVNNTELKSINLKKDSFSLRNLNFKFSKTTNFLKPKLRRKTGIFKMRLIRKKTKIYNGIYLPVLQFANSVGLPIQETVGNNRKTQNTEKLLLVNNFFEGTFTFLISQVQLNNFLLCTMIFHICLIFSLLIIYKSSIHFSIKSLYSTMFVLNKYFVYFKYRIQRLVKYIYQNNFQTIIEYIQQKYYEKYIISFHFKLMTIFNFLFQRNSAFSQISRFKKSKRINSINYLDLKQKNLSSFFSILGNFIKFNAKKEQLSLKKLENTKSIRFFQYLTQSNLNKTGKPENLLFKKMKDSNFVVLSEAKNGLNMSTKFTKIFSSKNVLKLDTLNQPTNIINTKNSESKNLKVNFRVLRWNMFLTLLIGESEILAELEPYREMHWYFLKRFPLFLRTPAGKDAIGMVDYQADEKIRLIKQKIRQTVMILYLKSKKYESKLENQFNINKKSNQSFLKSRLKLNQWYKDSRNEKLQKTELKSEFSENLAENYTALENQNAEILLKERKVKFNLISFVSSFHSFYISKRKNQVRKISFWKSILTFLGKYSFVSRYAILNKRFRQSIILFSKPLVFFGPVGTIFLPYLIKSFILVFDSTSYFNKKFFYSVNEQNRFNKKQLIKYKKPGSQKLTLLKDFLSQIKDSNNNNLSKPFFSESVKSKLLKIYNLNLPFSQKDYLRNYLAFSTNTSFDKHLGNFNQYIRQKIENFDNFNAISQDQNNLLTKQFFTTVKKNRTPLFESDFLTNCQRFLKKYDRIYINFNQINTLSNLKQNKFRLMQILEQNFINSKTKVIFKKRSDKLFTSFDSLISSQLEQSLINSKNSRFMSFETFDPKLRYYRFSTNFSKVLSDVGGFNLEVESHQYLGPLICNVYTGLFFKQPSKNYLLVSGPNKPESLLFIIQALAGEMGMKLFLEDAKRLQRIGRRGINKATKRLEKLFDIAQANTPCLVFIEDIDVIGSKTKMIKVDEEQEDEEILVRSLLSKLIYRKFHKNKSLRETFMDQNLFLGGSSLKRRRSVKSTNPIPKSLVLYQLTRRRALSNYFLQQNNQFNRINSKLFIGQKLSPTFTTNAVLIWKLFKSKIATPDKRIKEAPWVHIPIDALRSIHPLTYSIRVKVAKITLLAIFTMGTRLRLVKDLIRLFEKTRYDSHNNFIVFATTTKLSYIDPALRRPGRLEEIISFSFLTRVSSFLRSSSFQSQLDTFKTHLKDLPGFSSTFNLIDSTLFSARLNLKEWSVINYLAEDAYHWDMFSFNPSIYEHSVSNSLTTKFNTKQKLNNSIFKNPNNLSILNKNNQIYLTKSFKQLENISIKDTFYLKLKKQRLTNYETLNTFNTLDNPQLIFTNLMLQRKKGLFDCNIYKSKVFNFEKNEFLIRNKIIEKLDYFTFFSFYQKNKSSIFAVLAYSQIGQSLISFLPVFLPKIKENKNKNNIFFDPDYIYNLKLWPVFKDYTLKSQNLFFNRRKNLKTYFLRFFSAKVGEFLFTSPLELNYDHNFIKQTDYFQSLQKEGFLKSIYGIQQNWALAHSYVMNLITTNCLYSKTPLLTRLLRIEDVNKPRQKQFFENLNAGILFEYSDFHYRTFLQKNVISMEETLNIFQSQKFMLNNQGRPLRKFVKLSINKRFSLFRSLFTDLGSLDEISLRPTSMNYYYRNKILLKQKLKISSYQWLNWHLRKPLDQLNEIQDIAYFPCAEKYYNPRHRRWMLTNGYWGYWFNFDKLFYDNLYEQYIFESFSKVYLHLDKNREILDYLAQLLITQETISETELFLSFKRYGI</sequence>
<dbReference type="InterPro" id="IPR003959">
    <property type="entry name" value="ATPase_AAA_core"/>
</dbReference>
<dbReference type="SUPFAM" id="SSF52540">
    <property type="entry name" value="P-loop containing nucleoside triphosphate hydrolases"/>
    <property type="match status" value="1"/>
</dbReference>
<evidence type="ECO:0000313" key="3">
    <source>
        <dbReference type="EMBL" id="QJA13741.1"/>
    </source>
</evidence>
<dbReference type="Gene3D" id="3.40.50.300">
    <property type="entry name" value="P-loop containing nucleotide triphosphate hydrolases"/>
    <property type="match status" value="1"/>
</dbReference>
<dbReference type="Pfam" id="PF00004">
    <property type="entry name" value="AAA"/>
    <property type="match status" value="1"/>
</dbReference>
<keyword evidence="3" id="KW-0132">Cell division</keyword>
<evidence type="ECO:0000259" key="2">
    <source>
        <dbReference type="Pfam" id="PF00004"/>
    </source>
</evidence>
<name>A0A6H1XDK9_9CHLO</name>
<dbReference type="GO" id="GO:0051301">
    <property type="term" value="P:cell division"/>
    <property type="evidence" value="ECO:0007669"/>
    <property type="project" value="UniProtKB-KW"/>
</dbReference>
<dbReference type="GeneID" id="54626608"/>
<keyword evidence="3" id="KW-0150">Chloroplast</keyword>
<geneLocation type="chloroplast" evidence="3"/>
<dbReference type="EMBL" id="MN701585">
    <property type="protein sequence ID" value="QJA13741.1"/>
    <property type="molecule type" value="Genomic_DNA"/>
</dbReference>
<dbReference type="GO" id="GO:0005524">
    <property type="term" value="F:ATP binding"/>
    <property type="evidence" value="ECO:0007669"/>
    <property type="project" value="InterPro"/>
</dbReference>
<reference evidence="3" key="1">
    <citation type="submission" date="2019-11" db="EMBL/GenBank/DDBJ databases">
        <title>The Chloroplast Genome of the Green Alga Aphanochaete elegans.</title>
        <authorList>
            <person name="Liu B."/>
        </authorList>
    </citation>
    <scope>NUCLEOTIDE SEQUENCE</scope>
</reference>
<dbReference type="RefSeq" id="YP_009774550.1">
    <property type="nucleotide sequence ID" value="NC_047440.1"/>
</dbReference>
<protein>
    <submittedName>
        <fullName evidence="3">Cell division protein</fullName>
    </submittedName>
</protein>
<feature type="transmembrane region" description="Helical" evidence="1">
    <location>
        <begin position="168"/>
        <end position="188"/>
    </location>
</feature>
<keyword evidence="3" id="KW-0934">Plastid</keyword>
<dbReference type="GO" id="GO:0016887">
    <property type="term" value="F:ATP hydrolysis activity"/>
    <property type="evidence" value="ECO:0007669"/>
    <property type="project" value="InterPro"/>
</dbReference>
<evidence type="ECO:0000256" key="1">
    <source>
        <dbReference type="SAM" id="Phobius"/>
    </source>
</evidence>
<keyword evidence="1" id="KW-1133">Transmembrane helix</keyword>
<dbReference type="InterPro" id="IPR027417">
    <property type="entry name" value="P-loop_NTPase"/>
</dbReference>
<keyword evidence="3" id="KW-0131">Cell cycle</keyword>
<organism evidence="3">
    <name type="scientific">Aphanochaete elegans</name>
    <dbReference type="NCBI Taxonomy" id="764105"/>
    <lineage>
        <taxon>Eukaryota</taxon>
        <taxon>Viridiplantae</taxon>
        <taxon>Chlorophyta</taxon>
        <taxon>core chlorophytes</taxon>
        <taxon>Chlorophyceae</taxon>
        <taxon>OCC clade</taxon>
        <taxon>Chaetophorales</taxon>
        <taxon>Aphanochaetaceae</taxon>
        <taxon>Aphanochaete</taxon>
    </lineage>
</organism>
<keyword evidence="1" id="KW-0472">Membrane</keyword>
<accession>A0A6H1XDK9</accession>
<feature type="transmembrane region" description="Helical" evidence="1">
    <location>
        <begin position="2416"/>
        <end position="2435"/>
    </location>
</feature>
<gene>
    <name evidence="3" type="primary">ftsH</name>
</gene>
<feature type="domain" description="ATPase AAA-type core" evidence="2">
    <location>
        <begin position="2745"/>
        <end position="2829"/>
    </location>
</feature>
<feature type="transmembrane region" description="Helical" evidence="1">
    <location>
        <begin position="1969"/>
        <end position="1989"/>
    </location>
</feature>
<keyword evidence="1" id="KW-0812">Transmembrane</keyword>